<dbReference type="PROSITE" id="PS50011">
    <property type="entry name" value="PROTEIN_KINASE_DOM"/>
    <property type="match status" value="1"/>
</dbReference>
<accession>A0AAN7BHP7</accession>
<dbReference type="EMBL" id="MU865425">
    <property type="protein sequence ID" value="KAK4223467.1"/>
    <property type="molecule type" value="Genomic_DNA"/>
</dbReference>
<evidence type="ECO:0000313" key="2">
    <source>
        <dbReference type="EMBL" id="KAK4223467.1"/>
    </source>
</evidence>
<reference evidence="2" key="1">
    <citation type="journal article" date="2023" name="Mol. Phylogenet. Evol.">
        <title>Genome-scale phylogeny and comparative genomics of the fungal order Sordariales.</title>
        <authorList>
            <person name="Hensen N."/>
            <person name="Bonometti L."/>
            <person name="Westerberg I."/>
            <person name="Brannstrom I.O."/>
            <person name="Guillou S."/>
            <person name="Cros-Aarteil S."/>
            <person name="Calhoun S."/>
            <person name="Haridas S."/>
            <person name="Kuo A."/>
            <person name="Mondo S."/>
            <person name="Pangilinan J."/>
            <person name="Riley R."/>
            <person name="LaButti K."/>
            <person name="Andreopoulos B."/>
            <person name="Lipzen A."/>
            <person name="Chen C."/>
            <person name="Yan M."/>
            <person name="Daum C."/>
            <person name="Ng V."/>
            <person name="Clum A."/>
            <person name="Steindorff A."/>
            <person name="Ohm R.A."/>
            <person name="Martin F."/>
            <person name="Silar P."/>
            <person name="Natvig D.O."/>
            <person name="Lalanne C."/>
            <person name="Gautier V."/>
            <person name="Ament-Velasquez S.L."/>
            <person name="Kruys A."/>
            <person name="Hutchinson M.I."/>
            <person name="Powell A.J."/>
            <person name="Barry K."/>
            <person name="Miller A.N."/>
            <person name="Grigoriev I.V."/>
            <person name="Debuchy R."/>
            <person name="Gladieux P."/>
            <person name="Hiltunen Thoren M."/>
            <person name="Johannesson H."/>
        </authorList>
    </citation>
    <scope>NUCLEOTIDE SEQUENCE</scope>
    <source>
        <strain evidence="2">CBS 990.96</strain>
    </source>
</reference>
<dbReference type="Proteomes" id="UP001301958">
    <property type="component" value="Unassembled WGS sequence"/>
</dbReference>
<dbReference type="InterPro" id="IPR000719">
    <property type="entry name" value="Prot_kinase_dom"/>
</dbReference>
<keyword evidence="3" id="KW-1185">Reference proteome</keyword>
<dbReference type="Gene3D" id="1.10.510.10">
    <property type="entry name" value="Transferase(Phosphotransferase) domain 1"/>
    <property type="match status" value="1"/>
</dbReference>
<gene>
    <name evidence="2" type="ORF">QBC38DRAFT_516765</name>
</gene>
<dbReference type="SUPFAM" id="SSF56112">
    <property type="entry name" value="Protein kinase-like (PK-like)"/>
    <property type="match status" value="1"/>
</dbReference>
<comment type="caution">
    <text evidence="2">The sequence shown here is derived from an EMBL/GenBank/DDBJ whole genome shotgun (WGS) entry which is preliminary data.</text>
</comment>
<proteinExistence type="predicted"/>
<feature type="domain" description="Protein kinase" evidence="1">
    <location>
        <begin position="1"/>
        <end position="139"/>
    </location>
</feature>
<name>A0AAN7BHP7_9PEZI</name>
<evidence type="ECO:0000259" key="1">
    <source>
        <dbReference type="PROSITE" id="PS50011"/>
    </source>
</evidence>
<dbReference type="AlphaFoldDB" id="A0AAN7BHP7"/>
<sequence>MVLEYLENGSLSTLIQKSAARQIPNPSRIAWYIFYCLIKGLIGMRYPPRGYHRQYNTWNRDNLWSENIPPLNQVLPEDGGMNNIHFDLDPYNVFLGPGFHSPRRGGDERQHEVFPIVKIADFGLMRTLTDQEANDATLQ</sequence>
<dbReference type="GO" id="GO:0005524">
    <property type="term" value="F:ATP binding"/>
    <property type="evidence" value="ECO:0007669"/>
    <property type="project" value="InterPro"/>
</dbReference>
<reference evidence="2" key="2">
    <citation type="submission" date="2023-05" db="EMBL/GenBank/DDBJ databases">
        <authorList>
            <consortium name="Lawrence Berkeley National Laboratory"/>
            <person name="Steindorff A."/>
            <person name="Hensen N."/>
            <person name="Bonometti L."/>
            <person name="Westerberg I."/>
            <person name="Brannstrom I.O."/>
            <person name="Guillou S."/>
            <person name="Cros-Aarteil S."/>
            <person name="Calhoun S."/>
            <person name="Haridas S."/>
            <person name="Kuo A."/>
            <person name="Mondo S."/>
            <person name="Pangilinan J."/>
            <person name="Riley R."/>
            <person name="Labutti K."/>
            <person name="Andreopoulos B."/>
            <person name="Lipzen A."/>
            <person name="Chen C."/>
            <person name="Yanf M."/>
            <person name="Daum C."/>
            <person name="Ng V."/>
            <person name="Clum A."/>
            <person name="Ohm R."/>
            <person name="Martin F."/>
            <person name="Silar P."/>
            <person name="Natvig D."/>
            <person name="Lalanne C."/>
            <person name="Gautier V."/>
            <person name="Ament-Velasquez S.L."/>
            <person name="Kruys A."/>
            <person name="Hutchinson M.I."/>
            <person name="Powell A.J."/>
            <person name="Barry K."/>
            <person name="Miller A.N."/>
            <person name="Grigoriev I.V."/>
            <person name="Debuchy R."/>
            <person name="Gladieux P."/>
            <person name="Thoren M.H."/>
            <person name="Johannesson H."/>
        </authorList>
    </citation>
    <scope>NUCLEOTIDE SEQUENCE</scope>
    <source>
        <strain evidence="2">CBS 990.96</strain>
    </source>
</reference>
<dbReference type="InterPro" id="IPR011009">
    <property type="entry name" value="Kinase-like_dom_sf"/>
</dbReference>
<dbReference type="GO" id="GO:0004672">
    <property type="term" value="F:protein kinase activity"/>
    <property type="evidence" value="ECO:0007669"/>
    <property type="project" value="InterPro"/>
</dbReference>
<protein>
    <recommendedName>
        <fullName evidence="1">Protein kinase domain-containing protein</fullName>
    </recommendedName>
</protein>
<evidence type="ECO:0000313" key="3">
    <source>
        <dbReference type="Proteomes" id="UP001301958"/>
    </source>
</evidence>
<organism evidence="2 3">
    <name type="scientific">Podospora fimiseda</name>
    <dbReference type="NCBI Taxonomy" id="252190"/>
    <lineage>
        <taxon>Eukaryota</taxon>
        <taxon>Fungi</taxon>
        <taxon>Dikarya</taxon>
        <taxon>Ascomycota</taxon>
        <taxon>Pezizomycotina</taxon>
        <taxon>Sordariomycetes</taxon>
        <taxon>Sordariomycetidae</taxon>
        <taxon>Sordariales</taxon>
        <taxon>Podosporaceae</taxon>
        <taxon>Podospora</taxon>
    </lineage>
</organism>